<evidence type="ECO:0000313" key="3">
    <source>
        <dbReference type="EMBL" id="VDL61504.1"/>
    </source>
</evidence>
<evidence type="ECO:0000313" key="5">
    <source>
        <dbReference type="WBParaSite" id="HDID_0000918801-mRNA-1"/>
    </source>
</evidence>
<dbReference type="EMBL" id="UYSG01011231">
    <property type="protein sequence ID" value="VDL61504.1"/>
    <property type="molecule type" value="Genomic_DNA"/>
</dbReference>
<reference evidence="5" key="1">
    <citation type="submission" date="2016-04" db="UniProtKB">
        <authorList>
            <consortium name="WormBaseParasite"/>
        </authorList>
    </citation>
    <scope>IDENTIFICATION</scope>
</reference>
<feature type="domain" description="Coiled-coil" evidence="2">
    <location>
        <begin position="41"/>
        <end position="162"/>
    </location>
</feature>
<dbReference type="AlphaFoldDB" id="A0A158QFN8"/>
<dbReference type="InterPro" id="IPR025259">
    <property type="entry name" value="CCDC34/181"/>
</dbReference>
<proteinExistence type="predicted"/>
<dbReference type="OrthoDB" id="6249602at2759"/>
<organism evidence="5">
    <name type="scientific">Hymenolepis diminuta</name>
    <name type="common">Rat tapeworm</name>
    <dbReference type="NCBI Taxonomy" id="6216"/>
    <lineage>
        <taxon>Eukaryota</taxon>
        <taxon>Metazoa</taxon>
        <taxon>Spiralia</taxon>
        <taxon>Lophotrochozoa</taxon>
        <taxon>Platyhelminthes</taxon>
        <taxon>Cestoda</taxon>
        <taxon>Eucestoda</taxon>
        <taxon>Cyclophyllidea</taxon>
        <taxon>Hymenolepididae</taxon>
        <taxon>Hymenolepis</taxon>
    </lineage>
</organism>
<name>A0A158QFN8_HYMDI</name>
<evidence type="ECO:0000259" key="2">
    <source>
        <dbReference type="Pfam" id="PF13904"/>
    </source>
</evidence>
<feature type="region of interest" description="Disordered" evidence="1">
    <location>
        <begin position="1"/>
        <end position="65"/>
    </location>
</feature>
<gene>
    <name evidence="3" type="ORF">HDID_LOCUS9186</name>
</gene>
<dbReference type="Pfam" id="PF13904">
    <property type="entry name" value="CCDC34"/>
    <property type="match status" value="1"/>
</dbReference>
<sequence>MSRYLSAPCQRSHKPAQDFNDNDSISPFLHVLENNGNNRRNQSSPHQQQLAKKKSDYKKAAQQPSKLKIKAEEMYKEWLKAKKEAKIVEQQRRETERRSRELAELEKRKRVEESFQAWLRAKKANLTRRQTPYTKCISGGVVIKYFDRMAAPEPGFVNKNSWVS</sequence>
<dbReference type="WBParaSite" id="HDID_0000918801-mRNA-1">
    <property type="protein sequence ID" value="HDID_0000918801-mRNA-1"/>
    <property type="gene ID" value="HDID_0000918801"/>
</dbReference>
<dbReference type="STRING" id="6216.A0A158QFN8"/>
<reference evidence="3 4" key="2">
    <citation type="submission" date="2018-11" db="EMBL/GenBank/DDBJ databases">
        <authorList>
            <consortium name="Pathogen Informatics"/>
        </authorList>
    </citation>
    <scope>NUCLEOTIDE SEQUENCE [LARGE SCALE GENOMIC DNA]</scope>
</reference>
<evidence type="ECO:0000313" key="4">
    <source>
        <dbReference type="Proteomes" id="UP000274504"/>
    </source>
</evidence>
<feature type="compositionally biased region" description="Polar residues" evidence="1">
    <location>
        <begin position="34"/>
        <end position="50"/>
    </location>
</feature>
<protein>
    <submittedName>
        <fullName evidence="5">CCDC34 domain-containing protein</fullName>
    </submittedName>
</protein>
<dbReference type="Proteomes" id="UP000274504">
    <property type="component" value="Unassembled WGS sequence"/>
</dbReference>
<evidence type="ECO:0000256" key="1">
    <source>
        <dbReference type="SAM" id="MobiDB-lite"/>
    </source>
</evidence>
<accession>A0A158QFN8</accession>